<feature type="transmembrane region" description="Helical" evidence="1">
    <location>
        <begin position="21"/>
        <end position="44"/>
    </location>
</feature>
<accession>A0AAI8XN90</accession>
<reference evidence="2" key="1">
    <citation type="submission" date="2023-03" db="EMBL/GenBank/DDBJ databases">
        <title>Draft genome sequence of a Mycolicibacterium mageritense strain H4_3_1 isolated from a hybrid biological-inorganic system reactor.</title>
        <authorList>
            <person name="Feng X."/>
            <person name="Kazama D."/>
            <person name="Sato K."/>
            <person name="Kobayashi H."/>
        </authorList>
    </citation>
    <scope>NUCLEOTIDE SEQUENCE</scope>
    <source>
        <strain evidence="2">H4_3_1</strain>
    </source>
</reference>
<proteinExistence type="predicted"/>
<evidence type="ECO:0000313" key="2">
    <source>
        <dbReference type="EMBL" id="BDY31434.1"/>
    </source>
</evidence>
<name>A0AAI8XN90_MYCME</name>
<keyword evidence="1" id="KW-1133">Transmembrane helix</keyword>
<dbReference type="Proteomes" id="UP001241092">
    <property type="component" value="Chromosome"/>
</dbReference>
<gene>
    <name evidence="2" type="ORF">hbim_05386</name>
</gene>
<dbReference type="RefSeq" id="WP_286211804.1">
    <property type="nucleotide sequence ID" value="NZ_AP027452.1"/>
</dbReference>
<dbReference type="AlphaFoldDB" id="A0AAI8XN90"/>
<evidence type="ECO:0000256" key="1">
    <source>
        <dbReference type="SAM" id="Phobius"/>
    </source>
</evidence>
<organism evidence="2 3">
    <name type="scientific">Mycolicibacterium mageritense</name>
    <name type="common">Mycobacterium mageritense</name>
    <dbReference type="NCBI Taxonomy" id="53462"/>
    <lineage>
        <taxon>Bacteria</taxon>
        <taxon>Bacillati</taxon>
        <taxon>Actinomycetota</taxon>
        <taxon>Actinomycetes</taxon>
        <taxon>Mycobacteriales</taxon>
        <taxon>Mycobacteriaceae</taxon>
        <taxon>Mycolicibacterium</taxon>
    </lineage>
</organism>
<keyword evidence="1" id="KW-0472">Membrane</keyword>
<keyword evidence="1" id="KW-0812">Transmembrane</keyword>
<feature type="transmembrane region" description="Helical" evidence="1">
    <location>
        <begin position="121"/>
        <end position="144"/>
    </location>
</feature>
<dbReference type="EMBL" id="AP027452">
    <property type="protein sequence ID" value="BDY31434.1"/>
    <property type="molecule type" value="Genomic_DNA"/>
</dbReference>
<protein>
    <submittedName>
        <fullName evidence="2">Uncharacterized protein</fullName>
    </submittedName>
</protein>
<sequence length="159" mass="17895">MLLRGFRRGVDRFLDALDSEGVVLFQIVVYLHMIMGGLYCLFIARGVPQSLGEAMGPVIESVWLWLLCGMSICLIGKYLSSHPNKTRYFVYSTGLLLQLAGDICAFGGFMGYVVGTMQMTYWGKAVVAVFAFSALAWCALFLILRDVRRYIQAEKDIRR</sequence>
<feature type="transmembrane region" description="Helical" evidence="1">
    <location>
        <begin position="56"/>
        <end position="76"/>
    </location>
</feature>
<feature type="transmembrane region" description="Helical" evidence="1">
    <location>
        <begin position="88"/>
        <end position="115"/>
    </location>
</feature>
<evidence type="ECO:0000313" key="3">
    <source>
        <dbReference type="Proteomes" id="UP001241092"/>
    </source>
</evidence>